<dbReference type="Gene3D" id="3.40.50.11610">
    <property type="entry name" value="Multifunctional 2-oxoglutarate metabolism enzyme, C-terminal domain"/>
    <property type="match status" value="1"/>
</dbReference>
<gene>
    <name evidence="2" type="ORF">CTI12_AA473690</name>
</gene>
<name>A0A2U1LMV0_ARTAN</name>
<dbReference type="Proteomes" id="UP000245207">
    <property type="component" value="Unassembled WGS sequence"/>
</dbReference>
<keyword evidence="3" id="KW-1185">Reference proteome</keyword>
<accession>A0A2U1LMV0</accession>
<dbReference type="EMBL" id="PKPP01008584">
    <property type="protein sequence ID" value="PWA50313.1"/>
    <property type="molecule type" value="Genomic_DNA"/>
</dbReference>
<evidence type="ECO:0000313" key="2">
    <source>
        <dbReference type="EMBL" id="PWA50313.1"/>
    </source>
</evidence>
<sequence length="115" mass="13482">MFCSVCKDQKCRNSYTKYVNDSLSFDVVSGKFTHKVRKIEREGRQEVERRQGRDAKQELDEHRKPLDGNHIAICLVQLLCPFPYDLIQRELNRYPILYVCRADIAKGKSRQFGVS</sequence>
<dbReference type="STRING" id="35608.A0A2U1LMV0"/>
<dbReference type="AlphaFoldDB" id="A0A2U1LMV0"/>
<dbReference type="OrthoDB" id="413077at2759"/>
<organism evidence="2 3">
    <name type="scientific">Artemisia annua</name>
    <name type="common">Sweet wormwood</name>
    <dbReference type="NCBI Taxonomy" id="35608"/>
    <lineage>
        <taxon>Eukaryota</taxon>
        <taxon>Viridiplantae</taxon>
        <taxon>Streptophyta</taxon>
        <taxon>Embryophyta</taxon>
        <taxon>Tracheophyta</taxon>
        <taxon>Spermatophyta</taxon>
        <taxon>Magnoliopsida</taxon>
        <taxon>eudicotyledons</taxon>
        <taxon>Gunneridae</taxon>
        <taxon>Pentapetalae</taxon>
        <taxon>asterids</taxon>
        <taxon>campanulids</taxon>
        <taxon>Asterales</taxon>
        <taxon>Asteraceae</taxon>
        <taxon>Asteroideae</taxon>
        <taxon>Anthemideae</taxon>
        <taxon>Artemisiinae</taxon>
        <taxon>Artemisia</taxon>
    </lineage>
</organism>
<dbReference type="InterPro" id="IPR042179">
    <property type="entry name" value="KGD_C_sf"/>
</dbReference>
<proteinExistence type="predicted"/>
<protein>
    <submittedName>
        <fullName evidence="2">Uncharacterized protein</fullName>
    </submittedName>
</protein>
<reference evidence="2 3" key="1">
    <citation type="journal article" date="2018" name="Mol. Plant">
        <title>The genome of Artemisia annua provides insight into the evolution of Asteraceae family and artemisinin biosynthesis.</title>
        <authorList>
            <person name="Shen Q."/>
            <person name="Zhang L."/>
            <person name="Liao Z."/>
            <person name="Wang S."/>
            <person name="Yan T."/>
            <person name="Shi P."/>
            <person name="Liu M."/>
            <person name="Fu X."/>
            <person name="Pan Q."/>
            <person name="Wang Y."/>
            <person name="Lv Z."/>
            <person name="Lu X."/>
            <person name="Zhang F."/>
            <person name="Jiang W."/>
            <person name="Ma Y."/>
            <person name="Chen M."/>
            <person name="Hao X."/>
            <person name="Li L."/>
            <person name="Tang Y."/>
            <person name="Lv G."/>
            <person name="Zhou Y."/>
            <person name="Sun X."/>
            <person name="Brodelius P.E."/>
            <person name="Rose J.K.C."/>
            <person name="Tang K."/>
        </authorList>
    </citation>
    <scope>NUCLEOTIDE SEQUENCE [LARGE SCALE GENOMIC DNA]</scope>
    <source>
        <strain evidence="3">cv. Huhao1</strain>
        <tissue evidence="2">Leaf</tissue>
    </source>
</reference>
<feature type="region of interest" description="Disordered" evidence="1">
    <location>
        <begin position="43"/>
        <end position="62"/>
    </location>
</feature>
<comment type="caution">
    <text evidence="2">The sequence shown here is derived from an EMBL/GenBank/DDBJ whole genome shotgun (WGS) entry which is preliminary data.</text>
</comment>
<evidence type="ECO:0000313" key="3">
    <source>
        <dbReference type="Proteomes" id="UP000245207"/>
    </source>
</evidence>
<evidence type="ECO:0000256" key="1">
    <source>
        <dbReference type="SAM" id="MobiDB-lite"/>
    </source>
</evidence>